<evidence type="ECO:0008006" key="3">
    <source>
        <dbReference type="Google" id="ProtNLM"/>
    </source>
</evidence>
<dbReference type="PANTHER" id="PTHR34023:SF4">
    <property type="entry name" value="RNASE H TYPE-1 DOMAIN-CONTAINING PROTEIN"/>
    <property type="match status" value="1"/>
</dbReference>
<dbReference type="PANTHER" id="PTHR34023">
    <property type="entry name" value="RNASE H DOMAIN-CONTAINING PROTEIN"/>
    <property type="match status" value="1"/>
</dbReference>
<gene>
    <name evidence="1" type="ORF">J1N35_018411</name>
</gene>
<proteinExistence type="predicted"/>
<dbReference type="Proteomes" id="UP000828251">
    <property type="component" value="Unassembled WGS sequence"/>
</dbReference>
<keyword evidence="2" id="KW-1185">Reference proteome</keyword>
<accession>A0A9D3VP55</accession>
<name>A0A9D3VP55_9ROSI</name>
<sequence>MKFGQVFKEYKDGPWKRFTRNRAGTKVNGKMNIFAIIVKTTMKIGDNKVEYVAGNQACNSMTKDHWQFPSQGRVKVNVNSSVSTFKPRTAIGGVVRGLDGSWIGGFEMVVEWRLRVIIQNGLATNNNYNKVKLIQDWCHKSWEVKFRQTLRESNRVVDCLTKEARGKMEQLIIHEEPPASVRSLLNNDNHCASYPLFEGV</sequence>
<reference evidence="1 2" key="1">
    <citation type="journal article" date="2021" name="Plant Biotechnol. J.">
        <title>Multi-omics assisted identification of the key and species-specific regulatory components of drought-tolerant mechanisms in Gossypium stocksii.</title>
        <authorList>
            <person name="Yu D."/>
            <person name="Ke L."/>
            <person name="Zhang D."/>
            <person name="Wu Y."/>
            <person name="Sun Y."/>
            <person name="Mei J."/>
            <person name="Sun J."/>
            <person name="Sun Y."/>
        </authorList>
    </citation>
    <scope>NUCLEOTIDE SEQUENCE [LARGE SCALE GENOMIC DNA]</scope>
    <source>
        <strain evidence="2">cv. E1</strain>
        <tissue evidence="1">Leaf</tissue>
    </source>
</reference>
<dbReference type="AlphaFoldDB" id="A0A9D3VP55"/>
<dbReference type="OrthoDB" id="1435729at2759"/>
<evidence type="ECO:0000313" key="1">
    <source>
        <dbReference type="EMBL" id="KAH1091154.1"/>
    </source>
</evidence>
<organism evidence="1 2">
    <name type="scientific">Gossypium stocksii</name>
    <dbReference type="NCBI Taxonomy" id="47602"/>
    <lineage>
        <taxon>Eukaryota</taxon>
        <taxon>Viridiplantae</taxon>
        <taxon>Streptophyta</taxon>
        <taxon>Embryophyta</taxon>
        <taxon>Tracheophyta</taxon>
        <taxon>Spermatophyta</taxon>
        <taxon>Magnoliopsida</taxon>
        <taxon>eudicotyledons</taxon>
        <taxon>Gunneridae</taxon>
        <taxon>Pentapetalae</taxon>
        <taxon>rosids</taxon>
        <taxon>malvids</taxon>
        <taxon>Malvales</taxon>
        <taxon>Malvaceae</taxon>
        <taxon>Malvoideae</taxon>
        <taxon>Gossypium</taxon>
    </lineage>
</organism>
<dbReference type="EMBL" id="JAIQCV010000006">
    <property type="protein sequence ID" value="KAH1091154.1"/>
    <property type="molecule type" value="Genomic_DNA"/>
</dbReference>
<evidence type="ECO:0000313" key="2">
    <source>
        <dbReference type="Proteomes" id="UP000828251"/>
    </source>
</evidence>
<protein>
    <recommendedName>
        <fullName evidence="3">RNase H type-1 domain-containing protein</fullName>
    </recommendedName>
</protein>
<comment type="caution">
    <text evidence="1">The sequence shown here is derived from an EMBL/GenBank/DDBJ whole genome shotgun (WGS) entry which is preliminary data.</text>
</comment>